<dbReference type="AlphaFoldDB" id="A0A1M6CF04"/>
<dbReference type="Gene3D" id="2.60.40.1180">
    <property type="entry name" value="Golgi alpha-mannosidase II"/>
    <property type="match status" value="1"/>
</dbReference>
<proteinExistence type="predicted"/>
<evidence type="ECO:0000256" key="1">
    <source>
        <dbReference type="ARBA" id="ARBA00022801"/>
    </source>
</evidence>
<feature type="chain" id="PRO_5012861536" evidence="3">
    <location>
        <begin position="20"/>
        <end position="612"/>
    </location>
</feature>
<dbReference type="PANTHER" id="PTHR10357:SF210">
    <property type="entry name" value="MALTODEXTRIN GLUCOSIDASE"/>
    <property type="match status" value="1"/>
</dbReference>
<gene>
    <name evidence="5" type="ORF">SAMN05443429_102325</name>
</gene>
<dbReference type="SMART" id="SM00642">
    <property type="entry name" value="Aamy"/>
    <property type="match status" value="1"/>
</dbReference>
<dbReference type="PANTHER" id="PTHR10357">
    <property type="entry name" value="ALPHA-AMYLASE FAMILY MEMBER"/>
    <property type="match status" value="1"/>
</dbReference>
<sequence>MNRKIFLAVLVLISAMVFAQKPLERVEPPNWWTGFKDNGLQLMLYGKDISKYEVAVDAKAFVLEKSHRTDNPNYQFVDLLVKPEAKPGSYPIWFSQNGKRKFKYDFVLVEKTAQPKGISQKDLIYLIMPDRFANGDYSNDIVKSLREKTINRDSMYYRHGGDLQGIIKKMDYLKDLGITAIWNTPELENDMAKESYHGYAATDLYKIDPRYGTNELYRKYVETAHSKGLKIIKDVVPNHIGSFHWWMQDLPMKNWVHQFPQYTNTTYRFEPVQDPYASKFDYDIAEKGWFVPTMPDMNHDNPFVAKYLIQNYLWWIEYAKVDGFRIDTFSYNDLKFNAEWLARIRSEYPSLGIFGETLMYQPSNQAYFTEGKKLGQEIDSNLPGITDSAWKEAVYEALNGKFGWYDGVNRLYNLTAQDFLYQNPEKNVIFLDNHDMSRFFSVVGEDFEKFKSGIILLLTSNKIPQLYYGTEILMKNFSNPDGLVRSDMKGGWKEDKVDQFSKSGRTAQENLAFDFIKKLANFRKNSPALTEGKMVQFFPQHGVYAYSRSAASQKILVVYNSQEKEMPVEAFRYKEITDGFSKFRDVMTGETFTDLNNLKLRPKESRVLELVR</sequence>
<accession>A0A1M6CF04</accession>
<dbReference type="SUPFAM" id="SSF51011">
    <property type="entry name" value="Glycosyl hydrolase domain"/>
    <property type="match status" value="1"/>
</dbReference>
<dbReference type="GO" id="GO:0016798">
    <property type="term" value="F:hydrolase activity, acting on glycosyl bonds"/>
    <property type="evidence" value="ECO:0007669"/>
    <property type="project" value="UniProtKB-KW"/>
</dbReference>
<dbReference type="EMBL" id="FQYI01000002">
    <property type="protein sequence ID" value="SHI59610.1"/>
    <property type="molecule type" value="Genomic_DNA"/>
</dbReference>
<evidence type="ECO:0000313" key="5">
    <source>
        <dbReference type="EMBL" id="SHI59610.1"/>
    </source>
</evidence>
<dbReference type="InterPro" id="IPR006047">
    <property type="entry name" value="GH13_cat_dom"/>
</dbReference>
<dbReference type="InterPro" id="IPR013780">
    <property type="entry name" value="Glyco_hydro_b"/>
</dbReference>
<dbReference type="SUPFAM" id="SSF51445">
    <property type="entry name" value="(Trans)glycosidases"/>
    <property type="match status" value="1"/>
</dbReference>
<dbReference type="RefSeq" id="WP_260200460.1">
    <property type="nucleotide sequence ID" value="NZ_FQYI01000002.1"/>
</dbReference>
<keyword evidence="1" id="KW-0378">Hydrolase</keyword>
<evidence type="ECO:0000256" key="3">
    <source>
        <dbReference type="SAM" id="SignalP"/>
    </source>
</evidence>
<dbReference type="Gene3D" id="2.60.40.10">
    <property type="entry name" value="Immunoglobulins"/>
    <property type="match status" value="1"/>
</dbReference>
<keyword evidence="3" id="KW-0732">Signal</keyword>
<dbReference type="InterPro" id="IPR013783">
    <property type="entry name" value="Ig-like_fold"/>
</dbReference>
<dbReference type="Pfam" id="PF09087">
    <property type="entry name" value="Cyc-maltodext_N"/>
    <property type="match status" value="1"/>
</dbReference>
<evidence type="ECO:0000259" key="4">
    <source>
        <dbReference type="SMART" id="SM00642"/>
    </source>
</evidence>
<evidence type="ECO:0000256" key="2">
    <source>
        <dbReference type="ARBA" id="ARBA00023295"/>
    </source>
</evidence>
<keyword evidence="6" id="KW-1185">Reference proteome</keyword>
<dbReference type="InterPro" id="IPR015171">
    <property type="entry name" value="Cyc-maltodext_N"/>
</dbReference>
<keyword evidence="2 5" id="KW-0326">Glycosidase</keyword>
<dbReference type="Pfam" id="PF00128">
    <property type="entry name" value="Alpha-amylase"/>
    <property type="match status" value="1"/>
</dbReference>
<organism evidence="5 6">
    <name type="scientific">Cruoricaptor ignavus</name>
    <dbReference type="NCBI Taxonomy" id="1118202"/>
    <lineage>
        <taxon>Bacteria</taxon>
        <taxon>Pseudomonadati</taxon>
        <taxon>Bacteroidota</taxon>
        <taxon>Flavobacteriia</taxon>
        <taxon>Flavobacteriales</taxon>
        <taxon>Weeksellaceae</taxon>
        <taxon>Cruoricaptor</taxon>
    </lineage>
</organism>
<protein>
    <submittedName>
        <fullName evidence="5">Glycosidase</fullName>
    </submittedName>
</protein>
<dbReference type="InterPro" id="IPR019492">
    <property type="entry name" value="Cyclo-malto-dextrinase_C"/>
</dbReference>
<dbReference type="InterPro" id="IPR017853">
    <property type="entry name" value="GH"/>
</dbReference>
<dbReference type="CDD" id="cd11340">
    <property type="entry name" value="AmyAc_bac_CMD_like_3"/>
    <property type="match status" value="1"/>
</dbReference>
<dbReference type="STRING" id="1118202.SAMN05443429_102325"/>
<dbReference type="Gene3D" id="3.20.20.80">
    <property type="entry name" value="Glycosidases"/>
    <property type="match status" value="1"/>
</dbReference>
<dbReference type="InterPro" id="IPR014756">
    <property type="entry name" value="Ig_E-set"/>
</dbReference>
<dbReference type="SUPFAM" id="SSF81296">
    <property type="entry name" value="E set domains"/>
    <property type="match status" value="1"/>
</dbReference>
<dbReference type="GO" id="GO:0005975">
    <property type="term" value="P:carbohydrate metabolic process"/>
    <property type="evidence" value="ECO:0007669"/>
    <property type="project" value="InterPro"/>
</dbReference>
<feature type="domain" description="Glycosyl hydrolase family 13 catalytic" evidence="4">
    <location>
        <begin position="126"/>
        <end position="523"/>
    </location>
</feature>
<feature type="signal peptide" evidence="3">
    <location>
        <begin position="1"/>
        <end position="19"/>
    </location>
</feature>
<dbReference type="Proteomes" id="UP000184335">
    <property type="component" value="Unassembled WGS sequence"/>
</dbReference>
<name>A0A1M6CF04_9FLAO</name>
<dbReference type="Pfam" id="PF10438">
    <property type="entry name" value="Cyc-maltodext_C"/>
    <property type="match status" value="1"/>
</dbReference>
<evidence type="ECO:0000313" key="6">
    <source>
        <dbReference type="Proteomes" id="UP000184335"/>
    </source>
</evidence>
<reference evidence="5 6" key="1">
    <citation type="submission" date="2016-11" db="EMBL/GenBank/DDBJ databases">
        <authorList>
            <person name="Jaros S."/>
            <person name="Januszkiewicz K."/>
            <person name="Wedrychowicz H."/>
        </authorList>
    </citation>
    <scope>NUCLEOTIDE SEQUENCE [LARGE SCALE GENOMIC DNA]</scope>
    <source>
        <strain evidence="5 6">DSM 25479</strain>
    </source>
</reference>